<proteinExistence type="predicted"/>
<feature type="region of interest" description="Disordered" evidence="6">
    <location>
        <begin position="760"/>
        <end position="789"/>
    </location>
</feature>
<feature type="transmembrane region" description="Helical" evidence="7">
    <location>
        <begin position="603"/>
        <end position="622"/>
    </location>
</feature>
<accession>A0AB73BGM9</accession>
<dbReference type="InterPro" id="IPR000731">
    <property type="entry name" value="SSD"/>
</dbReference>
<protein>
    <submittedName>
        <fullName evidence="9">RND family transporter</fullName>
    </submittedName>
</protein>
<name>A0AB73BGM9_9GAMM</name>
<keyword evidence="5 7" id="KW-0472">Membrane</keyword>
<dbReference type="PANTHER" id="PTHR33406:SF13">
    <property type="entry name" value="MEMBRANE PROTEIN YDFJ"/>
    <property type="match status" value="1"/>
</dbReference>
<dbReference type="AlphaFoldDB" id="A0AB73BGM9"/>
<comment type="caution">
    <text evidence="9">The sequence shown here is derived from an EMBL/GenBank/DDBJ whole genome shotgun (WGS) entry which is preliminary data.</text>
</comment>
<feature type="transmembrane region" description="Helical" evidence="7">
    <location>
        <begin position="247"/>
        <end position="271"/>
    </location>
</feature>
<keyword evidence="4 7" id="KW-1133">Transmembrane helix</keyword>
<dbReference type="EMBL" id="SEUK01000049">
    <property type="protein sequence ID" value="KAA1160208.1"/>
    <property type="molecule type" value="Genomic_DNA"/>
</dbReference>
<gene>
    <name evidence="9" type="ORF">EU508_10695</name>
</gene>
<comment type="subcellular location">
    <subcellularLocation>
        <location evidence="1">Cell membrane</location>
        <topology evidence="1">Multi-pass membrane protein</topology>
    </subcellularLocation>
</comment>
<feature type="transmembrane region" description="Helical" evidence="7">
    <location>
        <begin position="351"/>
        <end position="373"/>
    </location>
</feature>
<feature type="domain" description="SSD" evidence="8">
    <location>
        <begin position="247"/>
        <end position="372"/>
    </location>
</feature>
<organism evidence="9 10">
    <name type="scientific">Pseudoalteromonas fuliginea</name>
    <dbReference type="NCBI Taxonomy" id="1872678"/>
    <lineage>
        <taxon>Bacteria</taxon>
        <taxon>Pseudomonadati</taxon>
        <taxon>Pseudomonadota</taxon>
        <taxon>Gammaproteobacteria</taxon>
        <taxon>Alteromonadales</taxon>
        <taxon>Pseudoalteromonadaceae</taxon>
        <taxon>Pseudoalteromonas</taxon>
    </lineage>
</organism>
<evidence type="ECO:0000256" key="3">
    <source>
        <dbReference type="ARBA" id="ARBA00022692"/>
    </source>
</evidence>
<dbReference type="SUPFAM" id="SSF82866">
    <property type="entry name" value="Multidrug efflux transporter AcrB transmembrane domain"/>
    <property type="match status" value="2"/>
</dbReference>
<evidence type="ECO:0000313" key="9">
    <source>
        <dbReference type="EMBL" id="KAA1160208.1"/>
    </source>
</evidence>
<dbReference type="PROSITE" id="PS50156">
    <property type="entry name" value="SSD"/>
    <property type="match status" value="2"/>
</dbReference>
<evidence type="ECO:0000259" key="8">
    <source>
        <dbReference type="PROSITE" id="PS50156"/>
    </source>
</evidence>
<dbReference type="Pfam" id="PF03176">
    <property type="entry name" value="MMPL"/>
    <property type="match status" value="2"/>
</dbReference>
<evidence type="ECO:0000256" key="6">
    <source>
        <dbReference type="SAM" id="MobiDB-lite"/>
    </source>
</evidence>
<sequence length="789" mass="86857">MMNKIFNFVIKHPIWVFVAIIGLAFLASNGAKNLLFKSDYRVFFGPEHPQLQAYESMQKIYSKSDNVYFLVVPKDGNVFSKEHLASIQELTKQSWQIPYSTRVDSITNFQHSYAEGDDLVVEDLVTDVQSLAAADLNRIKEIALNEPQLVNKAVSEQGHVSVVNVTVRLPGVNPITEVPEVAAFVRDLKAQYLANNPGTDLYLSGMVMMNTAFSESSMADSATLIPLMFLLVIVTIGVLLRTITGTIASVTVIIISIASTMGLAGWLGFYLTSPSSVAPIMILTLAVADCVHILSTMFYEMRQGAEKKAAIAKSLQLNLQPIFLTTVTTAIGFLCMNFSDSPPYRDLGNLVAMGIFLAFIFSMTIFPAMLSILPVRVSKDISDSQNNMHKLAGFIIAKKKVLLPVVSVITVVLALNVTNNEVNDDYVKYFDETVPFRTATDTMQENISGMTILEVSVDSGQSSGIYEPQYLKFVSDFSDWLRKQPETDHVSTITDTIKRVNRNMNGDDPSAYTLPTSRELAAQYVLMYELSLPYGLDLNSQINIDKSSTRLIVTFKNLTTSELIDVEQRIQAWSDANSNQYRMDIASPSLMFAHIGQSSVESLLISTTIALIVISIVLGLAMRSVRFGLISLLPNLAPVLVGFGIWGLMDGQMGVALAVVASMTLGIVVDDTVHFLSKYFHARRERGETPEQAIYYAFGNVGRSLWITTFVLVVGFAVLSISSFKTNADMGLLTAITLVVALIIDFLFLPPLLLAIDKSKSKSSKAKETDAQRDEQQGDLALAKSKLIR</sequence>
<feature type="transmembrane region" description="Helical" evidence="7">
    <location>
        <begin position="705"/>
        <end position="724"/>
    </location>
</feature>
<keyword evidence="2" id="KW-1003">Cell membrane</keyword>
<dbReference type="Gene3D" id="1.20.1640.10">
    <property type="entry name" value="Multidrug efflux transporter AcrB transmembrane domain"/>
    <property type="match status" value="2"/>
</dbReference>
<feature type="transmembrane region" description="Helical" evidence="7">
    <location>
        <begin position="222"/>
        <end position="240"/>
    </location>
</feature>
<feature type="transmembrane region" description="Helical" evidence="7">
    <location>
        <begin position="655"/>
        <end position="676"/>
    </location>
</feature>
<feature type="domain" description="SSD" evidence="8">
    <location>
        <begin position="627"/>
        <end position="755"/>
    </location>
</feature>
<evidence type="ECO:0000256" key="1">
    <source>
        <dbReference type="ARBA" id="ARBA00004651"/>
    </source>
</evidence>
<evidence type="ECO:0000256" key="4">
    <source>
        <dbReference type="ARBA" id="ARBA00022989"/>
    </source>
</evidence>
<evidence type="ECO:0000256" key="2">
    <source>
        <dbReference type="ARBA" id="ARBA00022475"/>
    </source>
</evidence>
<feature type="compositionally biased region" description="Basic and acidic residues" evidence="6">
    <location>
        <begin position="760"/>
        <end position="776"/>
    </location>
</feature>
<dbReference type="Proteomes" id="UP000324162">
    <property type="component" value="Unassembled WGS sequence"/>
</dbReference>
<dbReference type="RefSeq" id="WP_149614331.1">
    <property type="nucleotide sequence ID" value="NZ_SEUK01000049.1"/>
</dbReference>
<dbReference type="InterPro" id="IPR050545">
    <property type="entry name" value="Mycobact_MmpL"/>
</dbReference>
<feature type="transmembrane region" description="Helical" evidence="7">
    <location>
        <begin position="277"/>
        <end position="299"/>
    </location>
</feature>
<dbReference type="GO" id="GO:0005886">
    <property type="term" value="C:plasma membrane"/>
    <property type="evidence" value="ECO:0007669"/>
    <property type="project" value="UniProtKB-SubCell"/>
</dbReference>
<keyword evidence="3 7" id="KW-0812">Transmembrane</keyword>
<evidence type="ECO:0000256" key="7">
    <source>
        <dbReference type="SAM" id="Phobius"/>
    </source>
</evidence>
<reference evidence="9 10" key="1">
    <citation type="submission" date="2019-01" db="EMBL/GenBank/DDBJ databases">
        <title>Genome sequences of marine Pseudoalteromonas species.</title>
        <authorList>
            <person name="Boraston A.B."/>
            <person name="Hehemann J.-H."/>
            <person name="Vickers C.J."/>
            <person name="Salama-Alber O."/>
            <person name="Abe K."/>
            <person name="Hettle A.J."/>
        </authorList>
    </citation>
    <scope>NUCLEOTIDE SEQUENCE [LARGE SCALE GENOMIC DNA]</scope>
    <source>
        <strain evidence="9 10">PS42</strain>
    </source>
</reference>
<evidence type="ECO:0000313" key="10">
    <source>
        <dbReference type="Proteomes" id="UP000324162"/>
    </source>
</evidence>
<evidence type="ECO:0000256" key="5">
    <source>
        <dbReference type="ARBA" id="ARBA00023136"/>
    </source>
</evidence>
<dbReference type="InterPro" id="IPR004869">
    <property type="entry name" value="MMPL_dom"/>
</dbReference>
<feature type="transmembrane region" description="Helical" evidence="7">
    <location>
        <begin position="401"/>
        <end position="418"/>
    </location>
</feature>
<feature type="transmembrane region" description="Helical" evidence="7">
    <location>
        <begin position="730"/>
        <end position="756"/>
    </location>
</feature>
<feature type="transmembrane region" description="Helical" evidence="7">
    <location>
        <begin position="629"/>
        <end position="649"/>
    </location>
</feature>
<dbReference type="PANTHER" id="PTHR33406">
    <property type="entry name" value="MEMBRANE PROTEIN MJ1562-RELATED"/>
    <property type="match status" value="1"/>
</dbReference>
<feature type="transmembrane region" description="Helical" evidence="7">
    <location>
        <begin position="319"/>
        <end position="339"/>
    </location>
</feature>